<dbReference type="CDD" id="cd07987">
    <property type="entry name" value="LPLAT_MGAT-like"/>
    <property type="match status" value="1"/>
</dbReference>
<dbReference type="EMBL" id="GBBI01000941">
    <property type="protein sequence ID" value="JAC17771.1"/>
    <property type="molecule type" value="mRNA"/>
</dbReference>
<sequence>MFIGQALDYARVNLIDYIDIDFTLWLTWLLTPLIITFLLPLVILLLFYLTAIILYIYKYRDRLRNAYEQDFWDGARKTVAALWDAHGWVWHGYEIEGLENVPEGKPCLFVYYHSTIPVDIYYFIARYYLLRNKVVHTVADRFLFKVPGWSIISEGIKVIPGTVQSCAAILKAKESLAIAPGGVYEAQFGSHVDYRLMWKERVGFARVAIMTSDEVVVIPMFTENIRESFRNVSFGRKFWLWLYHATRLPFVPIYGGFPVKLVTHLGRPVPVQEGITPRQFSVEVAKAIDDLIETHQKLPGSIMRALYERIHRIPKTKSN</sequence>
<keyword evidence="1" id="KW-0812">Transmembrane</keyword>
<organism evidence="3">
    <name type="scientific">Triatoma infestans</name>
    <name type="common">Assassin bug</name>
    <dbReference type="NCBI Taxonomy" id="30076"/>
    <lineage>
        <taxon>Eukaryota</taxon>
        <taxon>Metazoa</taxon>
        <taxon>Ecdysozoa</taxon>
        <taxon>Arthropoda</taxon>
        <taxon>Hexapoda</taxon>
        <taxon>Insecta</taxon>
        <taxon>Pterygota</taxon>
        <taxon>Neoptera</taxon>
        <taxon>Paraneoptera</taxon>
        <taxon>Hemiptera</taxon>
        <taxon>Heteroptera</taxon>
        <taxon>Panheteroptera</taxon>
        <taxon>Cimicomorpha</taxon>
        <taxon>Reduviidae</taxon>
        <taxon>Triatominae</taxon>
        <taxon>Triatoma</taxon>
    </lineage>
</organism>
<feature type="transmembrane region" description="Helical" evidence="1">
    <location>
        <begin position="33"/>
        <end position="57"/>
    </location>
</feature>
<dbReference type="Pfam" id="PF01553">
    <property type="entry name" value="Acyltransferase"/>
    <property type="match status" value="1"/>
</dbReference>
<dbReference type="GO" id="GO:0016746">
    <property type="term" value="F:acyltransferase activity"/>
    <property type="evidence" value="ECO:0007669"/>
    <property type="project" value="UniProtKB-KW"/>
</dbReference>
<accession>A0A023F8P3</accession>
<keyword evidence="3" id="KW-0808">Transferase</keyword>
<evidence type="ECO:0000259" key="2">
    <source>
        <dbReference type="Pfam" id="PF01553"/>
    </source>
</evidence>
<keyword evidence="1" id="KW-0472">Membrane</keyword>
<dbReference type="PANTHER" id="PTHR22753">
    <property type="entry name" value="TRANSMEMBRANE PROTEIN 68"/>
    <property type="match status" value="1"/>
</dbReference>
<evidence type="ECO:0000256" key="1">
    <source>
        <dbReference type="SAM" id="Phobius"/>
    </source>
</evidence>
<dbReference type="InterPro" id="IPR002123">
    <property type="entry name" value="Plipid/glycerol_acylTrfase"/>
</dbReference>
<keyword evidence="3" id="KW-0012">Acyltransferase</keyword>
<feature type="domain" description="Phospholipid/glycerol acyltransferase" evidence="2">
    <location>
        <begin position="94"/>
        <end position="220"/>
    </location>
</feature>
<proteinExistence type="evidence at transcript level"/>
<reference evidence="3" key="1">
    <citation type="journal article" date="2014" name="PLoS Negl. Trop. Dis.">
        <title>An updated insight into the Sialotranscriptome of Triatoma infestans: developmental stage and geographic variations.</title>
        <authorList>
            <person name="Schwarz A."/>
            <person name="Medrano-Mercado N."/>
            <person name="Schaub G.A."/>
            <person name="Struchiner C.J."/>
            <person name="Bargues M.D."/>
            <person name="Levy M.Z."/>
            <person name="Ribeiro J.M."/>
        </authorList>
    </citation>
    <scope>NUCLEOTIDE SEQUENCE</scope>
    <source>
        <strain evidence="3">Chile</strain>
        <tissue evidence="3">Salivary glands</tissue>
    </source>
</reference>
<keyword evidence="1" id="KW-1133">Transmembrane helix</keyword>
<dbReference type="GO" id="GO:0016020">
    <property type="term" value="C:membrane"/>
    <property type="evidence" value="ECO:0007669"/>
    <property type="project" value="TreeGrafter"/>
</dbReference>
<protein>
    <submittedName>
        <fullName evidence="3">Putative phosphate acyltransferase</fullName>
    </submittedName>
</protein>
<dbReference type="SUPFAM" id="SSF69593">
    <property type="entry name" value="Glycerol-3-phosphate (1)-acyltransferase"/>
    <property type="match status" value="1"/>
</dbReference>
<dbReference type="AlphaFoldDB" id="A0A023F8P3"/>
<name>A0A023F8P3_TRIIF</name>
<dbReference type="PANTHER" id="PTHR22753:SF14">
    <property type="entry name" value="MONOACYLGLYCEROL_DIACYLGLYCEROL O-ACYLTRANSFERASE"/>
    <property type="match status" value="1"/>
</dbReference>
<evidence type="ECO:0000313" key="3">
    <source>
        <dbReference type="EMBL" id="JAC17771.1"/>
    </source>
</evidence>